<dbReference type="InterPro" id="IPR043128">
    <property type="entry name" value="Rev_trsase/Diguanyl_cyclase"/>
</dbReference>
<protein>
    <submittedName>
        <fullName evidence="2">PREDICTED: GapPol polyproteinlike putative</fullName>
    </submittedName>
</protein>
<dbReference type="AlphaFoldDB" id="F0W325"/>
<dbReference type="EMBL" id="FR824056">
    <property type="protein sequence ID" value="CCA15462.1"/>
    <property type="molecule type" value="Genomic_DNA"/>
</dbReference>
<dbReference type="HOGENOM" id="CLU_000384_8_0_1"/>
<sequence>MDKHLADLMEQNLMYRNPDSRWGSAPRIVAKKEVGSYRMTVDLRAITAVTVPMARPMPHLEVVLEGSRYYFSLDCFRFYWHLPLHPNSQDYFTVVTPNGLFTANRVIMGSSDDVAYAQQVTEEVMKPVLGKGVQVWLDDAFGYADSEMKLLDTLEVVMKRCQDFGVKLHPAKCTFLSYSTVWCGKKFSSEVISHCASRIQGFCELEPPETAAELQHFLCAVNWMRNNILNYKTLVKDLQDVLEYATKSAGNRKKRNLMNVLLRDHGWSPKHDALLQQIKGILFAMVPMAHPKDTWDVCLYTDASQDHWGAIIAQVAPGILSNPRVAGSLSASFYKRLVQRIYA</sequence>
<dbReference type="InterPro" id="IPR000477">
    <property type="entry name" value="RT_dom"/>
</dbReference>
<dbReference type="InterPro" id="IPR051320">
    <property type="entry name" value="Viral_Replic_Matur_Polypro"/>
</dbReference>
<dbReference type="Pfam" id="PF00078">
    <property type="entry name" value="RVT_1"/>
    <property type="match status" value="1"/>
</dbReference>
<proteinExistence type="predicted"/>
<reference evidence="2" key="2">
    <citation type="submission" date="2011-02" db="EMBL/GenBank/DDBJ databases">
        <authorList>
            <person name="MacLean D."/>
        </authorList>
    </citation>
    <scope>NUCLEOTIDE SEQUENCE</scope>
</reference>
<dbReference type="PANTHER" id="PTHR33064">
    <property type="entry name" value="POL PROTEIN"/>
    <property type="match status" value="1"/>
</dbReference>
<reference evidence="2" key="1">
    <citation type="journal article" date="2011" name="PLoS Biol.">
        <title>Gene gain and loss during evolution of obligate parasitism in the white rust pathogen of Arabidopsis thaliana.</title>
        <authorList>
            <person name="Kemen E."/>
            <person name="Gardiner A."/>
            <person name="Schultz-Larsen T."/>
            <person name="Kemen A.C."/>
            <person name="Balmuth A.L."/>
            <person name="Robert-Seilaniantz A."/>
            <person name="Bailey K."/>
            <person name="Holub E."/>
            <person name="Studholme D.J."/>
            <person name="Maclean D."/>
            <person name="Jones J.D."/>
        </authorList>
    </citation>
    <scope>NUCLEOTIDE SEQUENCE</scope>
</reference>
<feature type="domain" description="Reverse transcriptase" evidence="1">
    <location>
        <begin position="1"/>
        <end position="187"/>
    </location>
</feature>
<name>F0W325_9STRA</name>
<dbReference type="Gene3D" id="3.30.70.270">
    <property type="match status" value="2"/>
</dbReference>
<dbReference type="CDD" id="cd01647">
    <property type="entry name" value="RT_LTR"/>
    <property type="match status" value="1"/>
</dbReference>
<organism evidence="2">
    <name type="scientific">Albugo laibachii Nc14</name>
    <dbReference type="NCBI Taxonomy" id="890382"/>
    <lineage>
        <taxon>Eukaryota</taxon>
        <taxon>Sar</taxon>
        <taxon>Stramenopiles</taxon>
        <taxon>Oomycota</taxon>
        <taxon>Peronosporomycetes</taxon>
        <taxon>Albuginales</taxon>
        <taxon>Albuginaceae</taxon>
        <taxon>Albugo</taxon>
    </lineage>
</organism>
<dbReference type="SUPFAM" id="SSF56672">
    <property type="entry name" value="DNA/RNA polymerases"/>
    <property type="match status" value="1"/>
</dbReference>
<evidence type="ECO:0000313" key="2">
    <source>
        <dbReference type="EMBL" id="CCA15462.1"/>
    </source>
</evidence>
<gene>
    <name evidence="2" type="primary">AlNc14C11G1403</name>
    <name evidence="2" type="ORF">ALNC14_016050</name>
</gene>
<dbReference type="Gene3D" id="3.10.10.10">
    <property type="entry name" value="HIV Type 1 Reverse Transcriptase, subunit A, domain 1"/>
    <property type="match status" value="1"/>
</dbReference>
<accession>F0W325</accession>
<dbReference type="InterPro" id="IPR043502">
    <property type="entry name" value="DNA/RNA_pol_sf"/>
</dbReference>
<dbReference type="PANTHER" id="PTHR33064:SF37">
    <property type="entry name" value="RIBONUCLEASE H"/>
    <property type="match status" value="1"/>
</dbReference>
<evidence type="ECO:0000259" key="1">
    <source>
        <dbReference type="PROSITE" id="PS50878"/>
    </source>
</evidence>
<dbReference type="PROSITE" id="PS50878">
    <property type="entry name" value="RT_POL"/>
    <property type="match status" value="1"/>
</dbReference>